<dbReference type="Proteomes" id="UP000822688">
    <property type="component" value="Chromosome 1"/>
</dbReference>
<evidence type="ECO:0000313" key="1">
    <source>
        <dbReference type="EMBL" id="KAG0592880.1"/>
    </source>
</evidence>
<dbReference type="AlphaFoldDB" id="A0A8T0JAE5"/>
<proteinExistence type="predicted"/>
<accession>A0A8T0JAE5</accession>
<gene>
    <name evidence="1" type="ORF">KC19_1G287400</name>
</gene>
<dbReference type="EMBL" id="CM026421">
    <property type="protein sequence ID" value="KAG0592880.1"/>
    <property type="molecule type" value="Genomic_DNA"/>
</dbReference>
<evidence type="ECO:0000313" key="2">
    <source>
        <dbReference type="Proteomes" id="UP000822688"/>
    </source>
</evidence>
<keyword evidence="2" id="KW-1185">Reference proteome</keyword>
<reference evidence="1" key="1">
    <citation type="submission" date="2020-06" db="EMBL/GenBank/DDBJ databases">
        <title>WGS assembly of Ceratodon purpureus strain R40.</title>
        <authorList>
            <person name="Carey S.B."/>
            <person name="Jenkins J."/>
            <person name="Shu S."/>
            <person name="Lovell J.T."/>
            <person name="Sreedasyam A."/>
            <person name="Maumus F."/>
            <person name="Tiley G.P."/>
            <person name="Fernandez-Pozo N."/>
            <person name="Barry K."/>
            <person name="Chen C."/>
            <person name="Wang M."/>
            <person name="Lipzen A."/>
            <person name="Daum C."/>
            <person name="Saski C.A."/>
            <person name="Payton A.C."/>
            <person name="Mcbreen J.C."/>
            <person name="Conrad R.E."/>
            <person name="Kollar L.M."/>
            <person name="Olsson S."/>
            <person name="Huttunen S."/>
            <person name="Landis J.B."/>
            <person name="Wickett N.J."/>
            <person name="Johnson M.G."/>
            <person name="Rensing S.A."/>
            <person name="Grimwood J."/>
            <person name="Schmutz J."/>
            <person name="Mcdaniel S.F."/>
        </authorList>
    </citation>
    <scope>NUCLEOTIDE SEQUENCE</scope>
    <source>
        <strain evidence="1">R40</strain>
    </source>
</reference>
<organism evidence="1 2">
    <name type="scientific">Ceratodon purpureus</name>
    <name type="common">Fire moss</name>
    <name type="synonym">Dicranum purpureum</name>
    <dbReference type="NCBI Taxonomy" id="3225"/>
    <lineage>
        <taxon>Eukaryota</taxon>
        <taxon>Viridiplantae</taxon>
        <taxon>Streptophyta</taxon>
        <taxon>Embryophyta</taxon>
        <taxon>Bryophyta</taxon>
        <taxon>Bryophytina</taxon>
        <taxon>Bryopsida</taxon>
        <taxon>Dicranidae</taxon>
        <taxon>Pseudoditrichales</taxon>
        <taxon>Ditrichaceae</taxon>
        <taxon>Ceratodon</taxon>
    </lineage>
</organism>
<comment type="caution">
    <text evidence="1">The sequence shown here is derived from an EMBL/GenBank/DDBJ whole genome shotgun (WGS) entry which is preliminary data.</text>
</comment>
<name>A0A8T0JAE5_CERPU</name>
<protein>
    <submittedName>
        <fullName evidence="1">Uncharacterized protein</fullName>
    </submittedName>
</protein>
<sequence>MVRKAKEPFFCWFAFLLNVHAGRQDLDHIRNLINLERALNVEDLKVATLLLGLDTARIYLLIASQPSAGHLQLSLHLFCWLLGLLASEILVFKIQVRLWCVCVVVCV</sequence>